<proteinExistence type="evidence at transcript level"/>
<dbReference type="PROSITE" id="PS50222">
    <property type="entry name" value="EF_HAND_2"/>
    <property type="match status" value="2"/>
</dbReference>
<feature type="domain" description="EF-hand" evidence="2">
    <location>
        <begin position="24"/>
        <end position="59"/>
    </location>
</feature>
<dbReference type="EMBL" id="AJ965634">
    <property type="protein sequence ID" value="CAI84496.1"/>
    <property type="molecule type" value="mRNA"/>
</dbReference>
<dbReference type="SUPFAM" id="SSF47473">
    <property type="entry name" value="EF-hand"/>
    <property type="match status" value="1"/>
</dbReference>
<sequence>AGGYMGDLKETYDALDKLLKDDAQLKAIAKDAMAAIDANGDKQLELHEMEQFIEKACGKFGVKEKPDKDMIKKIFDEIDTDKSKTITEDEMHKFIKKILEEMKAAVAAHMN</sequence>
<feature type="non-terminal residue" evidence="3">
    <location>
        <position position="1"/>
    </location>
</feature>
<organism evidence="3">
    <name type="scientific">Nyctotherus ovalis</name>
    <name type="common">Ciliate protozoan</name>
    <dbReference type="NCBI Taxonomy" id="70075"/>
    <lineage>
        <taxon>Eukaryota</taxon>
        <taxon>Sar</taxon>
        <taxon>Alveolata</taxon>
        <taxon>Ciliophora</taxon>
        <taxon>Intramacronucleata</taxon>
        <taxon>Armophorea</taxon>
        <taxon>Clevelandellida</taxon>
        <taxon>Nyctotheridae</taxon>
        <taxon>Nyctotherus</taxon>
    </lineage>
</organism>
<dbReference type="GO" id="GO:0005509">
    <property type="term" value="F:calcium ion binding"/>
    <property type="evidence" value="ECO:0007669"/>
    <property type="project" value="InterPro"/>
</dbReference>
<dbReference type="InterPro" id="IPR002048">
    <property type="entry name" value="EF_hand_dom"/>
</dbReference>
<protein>
    <submittedName>
        <fullName evidence="3">Hypothetical 02</fullName>
    </submittedName>
</protein>
<dbReference type="Gene3D" id="1.10.238.10">
    <property type="entry name" value="EF-hand"/>
    <property type="match status" value="1"/>
</dbReference>
<dbReference type="InterPro" id="IPR011992">
    <property type="entry name" value="EF-hand-dom_pair"/>
</dbReference>
<dbReference type="Pfam" id="PF13499">
    <property type="entry name" value="EF-hand_7"/>
    <property type="match status" value="1"/>
</dbReference>
<evidence type="ECO:0000313" key="3">
    <source>
        <dbReference type="EMBL" id="CAI84496.1"/>
    </source>
</evidence>
<evidence type="ECO:0000256" key="1">
    <source>
        <dbReference type="ARBA" id="ARBA00022837"/>
    </source>
</evidence>
<dbReference type="SMART" id="SM00054">
    <property type="entry name" value="EFh"/>
    <property type="match status" value="2"/>
</dbReference>
<dbReference type="InterPro" id="IPR018247">
    <property type="entry name" value="EF_Hand_1_Ca_BS"/>
</dbReference>
<reference evidence="3" key="1">
    <citation type="submission" date="2005-04" db="EMBL/GenBank/DDBJ databases">
        <title>The 3' untranslated region of mRNAs from the ciliate Nyctotherus ovalis.</title>
        <authorList>
            <person name="Destables E."/>
            <person name="Thomas N.A."/>
            <person name="Boxma B."/>
            <person name="van Alen T.A."/>
            <person name="van der Staay G.W."/>
            <person name="Hackstein J.H."/>
            <person name="McEwan N.R."/>
        </authorList>
    </citation>
    <scope>NUCLEOTIDE SEQUENCE</scope>
</reference>
<evidence type="ECO:0000259" key="2">
    <source>
        <dbReference type="PROSITE" id="PS50222"/>
    </source>
</evidence>
<keyword evidence="1" id="KW-0106">Calcium</keyword>
<name>Q1RQD7_NYCOV</name>
<feature type="domain" description="EF-hand" evidence="2">
    <location>
        <begin position="66"/>
        <end position="101"/>
    </location>
</feature>
<dbReference type="AlphaFoldDB" id="Q1RQD7"/>
<accession>Q1RQD7</accession>
<dbReference type="PROSITE" id="PS00018">
    <property type="entry name" value="EF_HAND_1"/>
    <property type="match status" value="2"/>
</dbReference>